<evidence type="ECO:0000259" key="1">
    <source>
        <dbReference type="Pfam" id="PF18139"/>
    </source>
</evidence>
<dbReference type="Proteomes" id="UP000324091">
    <property type="component" value="Chromosome 1"/>
</dbReference>
<protein>
    <submittedName>
        <fullName evidence="2">Transient receptor potential cation channel subfamily M member 2</fullName>
    </submittedName>
</protein>
<dbReference type="GO" id="GO:0099604">
    <property type="term" value="F:ligand-gated calcium channel activity"/>
    <property type="evidence" value="ECO:0007669"/>
    <property type="project" value="TreeGrafter"/>
</dbReference>
<organism evidence="2 3">
    <name type="scientific">Takifugu flavidus</name>
    <name type="common">sansaifugu</name>
    <dbReference type="NCBI Taxonomy" id="433684"/>
    <lineage>
        <taxon>Eukaryota</taxon>
        <taxon>Metazoa</taxon>
        <taxon>Chordata</taxon>
        <taxon>Craniata</taxon>
        <taxon>Vertebrata</taxon>
        <taxon>Euteleostomi</taxon>
        <taxon>Actinopterygii</taxon>
        <taxon>Neopterygii</taxon>
        <taxon>Teleostei</taxon>
        <taxon>Neoteleostei</taxon>
        <taxon>Acanthomorphata</taxon>
        <taxon>Eupercaria</taxon>
        <taxon>Tetraodontiformes</taxon>
        <taxon>Tetradontoidea</taxon>
        <taxon>Tetraodontidae</taxon>
        <taxon>Takifugu</taxon>
    </lineage>
</organism>
<comment type="caution">
    <text evidence="2">The sequence shown here is derived from an EMBL/GenBank/DDBJ whole genome shotgun (WGS) entry which is preliminary data.</text>
</comment>
<dbReference type="InterPro" id="IPR050927">
    <property type="entry name" value="TRPM"/>
</dbReference>
<evidence type="ECO:0000313" key="3">
    <source>
        <dbReference type="Proteomes" id="UP000324091"/>
    </source>
</evidence>
<keyword evidence="3" id="KW-1185">Reference proteome</keyword>
<sequence>MSMKPLGVWSRLSCLYSSPQVTPSRPTAFCVHFTGAWIITGGTHTGVMKHVGEAVKDYTLSSSVQSQIVAIGIPTWGIIHNRDTLVQAEVR</sequence>
<dbReference type="PANTHER" id="PTHR13800">
    <property type="entry name" value="TRANSIENT RECEPTOR POTENTIAL CATION CHANNEL, SUBFAMILY M, MEMBER 6"/>
    <property type="match status" value="1"/>
</dbReference>
<accession>A0A5C6PPL4</accession>
<dbReference type="InterPro" id="IPR041491">
    <property type="entry name" value="TRPM_SLOG"/>
</dbReference>
<dbReference type="Pfam" id="PF18139">
    <property type="entry name" value="LSDAT_euk"/>
    <property type="match status" value="1"/>
</dbReference>
<evidence type="ECO:0000313" key="2">
    <source>
        <dbReference type="EMBL" id="TWW80708.1"/>
    </source>
</evidence>
<reference evidence="2 3" key="1">
    <citation type="submission" date="2019-04" db="EMBL/GenBank/DDBJ databases">
        <title>Chromosome genome assembly for Takifugu flavidus.</title>
        <authorList>
            <person name="Xiao S."/>
        </authorList>
    </citation>
    <scope>NUCLEOTIDE SEQUENCE [LARGE SCALE GENOMIC DNA]</scope>
    <source>
        <strain evidence="2">HTHZ2018</strain>
        <tissue evidence="2">Muscle</tissue>
    </source>
</reference>
<gene>
    <name evidence="2" type="ORF">D4764_01G0005230</name>
</gene>
<feature type="domain" description="TRPM SLOG" evidence="1">
    <location>
        <begin position="31"/>
        <end position="89"/>
    </location>
</feature>
<keyword evidence="2" id="KW-0675">Receptor</keyword>
<name>A0A5C6PPL4_9TELE</name>
<dbReference type="AlphaFoldDB" id="A0A5C6PPL4"/>
<dbReference type="EMBL" id="RHFK02000001">
    <property type="protein sequence ID" value="TWW80708.1"/>
    <property type="molecule type" value="Genomic_DNA"/>
</dbReference>
<dbReference type="GO" id="GO:0005886">
    <property type="term" value="C:plasma membrane"/>
    <property type="evidence" value="ECO:0007669"/>
    <property type="project" value="TreeGrafter"/>
</dbReference>
<proteinExistence type="predicted"/>
<dbReference type="PANTHER" id="PTHR13800:SF2">
    <property type="entry name" value="TRANSIENT RECEPTOR POTENTIAL CATION CHANNEL SUBFAMILY M MEMBER 2"/>
    <property type="match status" value="1"/>
</dbReference>